<evidence type="ECO:0000313" key="3">
    <source>
        <dbReference type="Proteomes" id="UP000799440"/>
    </source>
</evidence>
<keyword evidence="3" id="KW-1185">Reference proteome</keyword>
<dbReference type="Proteomes" id="UP000799440">
    <property type="component" value="Unassembled WGS sequence"/>
</dbReference>
<reference evidence="2" key="1">
    <citation type="journal article" date="2020" name="Stud. Mycol.">
        <title>101 Dothideomycetes genomes: a test case for predicting lifestyles and emergence of pathogens.</title>
        <authorList>
            <person name="Haridas S."/>
            <person name="Albert R."/>
            <person name="Binder M."/>
            <person name="Bloem J."/>
            <person name="Labutti K."/>
            <person name="Salamov A."/>
            <person name="Andreopoulos B."/>
            <person name="Baker S."/>
            <person name="Barry K."/>
            <person name="Bills G."/>
            <person name="Bluhm B."/>
            <person name="Cannon C."/>
            <person name="Castanera R."/>
            <person name="Culley D."/>
            <person name="Daum C."/>
            <person name="Ezra D."/>
            <person name="Gonzalez J."/>
            <person name="Henrissat B."/>
            <person name="Kuo A."/>
            <person name="Liang C."/>
            <person name="Lipzen A."/>
            <person name="Lutzoni F."/>
            <person name="Magnuson J."/>
            <person name="Mondo S."/>
            <person name="Nolan M."/>
            <person name="Ohm R."/>
            <person name="Pangilinan J."/>
            <person name="Park H.-J."/>
            <person name="Ramirez L."/>
            <person name="Alfaro M."/>
            <person name="Sun H."/>
            <person name="Tritt A."/>
            <person name="Yoshinaga Y."/>
            <person name="Zwiers L.-H."/>
            <person name="Turgeon B."/>
            <person name="Goodwin S."/>
            <person name="Spatafora J."/>
            <person name="Crous P."/>
            <person name="Grigoriev I."/>
        </authorList>
    </citation>
    <scope>NUCLEOTIDE SEQUENCE</scope>
    <source>
        <strain evidence="2">CBS 119925</strain>
    </source>
</reference>
<accession>A0A6A6V6S7</accession>
<proteinExistence type="predicted"/>
<feature type="region of interest" description="Disordered" evidence="1">
    <location>
        <begin position="1"/>
        <end position="40"/>
    </location>
</feature>
<gene>
    <name evidence="2" type="ORF">M011DRAFT_134530</name>
</gene>
<evidence type="ECO:0000313" key="2">
    <source>
        <dbReference type="EMBL" id="KAF2745753.1"/>
    </source>
</evidence>
<protein>
    <submittedName>
        <fullName evidence="2">Uncharacterized protein</fullName>
    </submittedName>
</protein>
<name>A0A6A6V6S7_9PLEO</name>
<feature type="compositionally biased region" description="Polar residues" evidence="1">
    <location>
        <begin position="21"/>
        <end position="35"/>
    </location>
</feature>
<evidence type="ECO:0000256" key="1">
    <source>
        <dbReference type="SAM" id="MobiDB-lite"/>
    </source>
</evidence>
<sequence length="85" mass="9563">MSPSPSPNAQTEQTTSREDMTYSTQTPNTHNPQSSHADKDKKKVHGEWWAVCMLPCLFLQCCRGGEIGPGWEKCCTCCGMWKPRD</sequence>
<dbReference type="EMBL" id="MU006581">
    <property type="protein sequence ID" value="KAF2745753.1"/>
    <property type="molecule type" value="Genomic_DNA"/>
</dbReference>
<organism evidence="2 3">
    <name type="scientific">Sporormia fimetaria CBS 119925</name>
    <dbReference type="NCBI Taxonomy" id="1340428"/>
    <lineage>
        <taxon>Eukaryota</taxon>
        <taxon>Fungi</taxon>
        <taxon>Dikarya</taxon>
        <taxon>Ascomycota</taxon>
        <taxon>Pezizomycotina</taxon>
        <taxon>Dothideomycetes</taxon>
        <taxon>Pleosporomycetidae</taxon>
        <taxon>Pleosporales</taxon>
        <taxon>Sporormiaceae</taxon>
        <taxon>Sporormia</taxon>
    </lineage>
</organism>
<dbReference type="AlphaFoldDB" id="A0A6A6V6S7"/>